<protein>
    <submittedName>
        <fullName evidence="1">Phenylacetate-CoA ligase</fullName>
    </submittedName>
</protein>
<dbReference type="EMBL" id="FOCT01000009">
    <property type="protein sequence ID" value="SEN95414.1"/>
    <property type="molecule type" value="Genomic_DNA"/>
</dbReference>
<organism evidence="1 2">
    <name type="scientific">Nitrosospira multiformis</name>
    <dbReference type="NCBI Taxonomy" id="1231"/>
    <lineage>
        <taxon>Bacteria</taxon>
        <taxon>Pseudomonadati</taxon>
        <taxon>Pseudomonadota</taxon>
        <taxon>Betaproteobacteria</taxon>
        <taxon>Nitrosomonadales</taxon>
        <taxon>Nitrosomonadaceae</taxon>
        <taxon>Nitrosospira</taxon>
    </lineage>
</organism>
<evidence type="ECO:0000313" key="1">
    <source>
        <dbReference type="EMBL" id="SEN95414.1"/>
    </source>
</evidence>
<dbReference type="SUPFAM" id="SSF56801">
    <property type="entry name" value="Acetyl-CoA synthetase-like"/>
    <property type="match status" value="1"/>
</dbReference>
<accession>A0A1H8KR95</accession>
<dbReference type="PANTHER" id="PTHR36932">
    <property type="entry name" value="CAPSULAR POLYSACCHARIDE BIOSYNTHESIS PROTEIN"/>
    <property type="match status" value="1"/>
</dbReference>
<reference evidence="1 2" key="1">
    <citation type="submission" date="2016-10" db="EMBL/GenBank/DDBJ databases">
        <authorList>
            <person name="de Groot N.N."/>
        </authorList>
    </citation>
    <scope>NUCLEOTIDE SEQUENCE [LARGE SCALE GENOMIC DNA]</scope>
    <source>
        <strain evidence="1 2">Nl18</strain>
    </source>
</reference>
<dbReference type="AlphaFoldDB" id="A0A1H8KR95"/>
<proteinExistence type="predicted"/>
<dbReference type="InterPro" id="IPR053158">
    <property type="entry name" value="CapK_Type1_Caps_Biosynth"/>
</dbReference>
<dbReference type="PANTHER" id="PTHR36932:SF1">
    <property type="entry name" value="CAPSULAR POLYSACCHARIDE BIOSYNTHESIS PROTEIN"/>
    <property type="match status" value="1"/>
</dbReference>
<dbReference type="RefSeq" id="WP_074747106.1">
    <property type="nucleotide sequence ID" value="NZ_FOCT01000009.1"/>
</dbReference>
<sequence>MLRRVGFNLIDLMRGTSSVALLRELESIQFESSMAIQQRQKQLLDHYFDALRAALPLYAGYRSFEELPIIDKAFANRNREQLTNSHYSGRRVRKKTGGSTGEPLVFYTGTQSQSYLWAGILLGWRAAGYRLGEPVAFLAGSSLFSTGFKESVYYKLMNIKVFSAFELSDERLQAYAKEIASGGFRLIYGYAGAIYRLAQHVIASPTRPRFALRGVVCTAEVLTPMMRQVIETAFYAPCFNQYGCHDAGVSAYECERRQGLHLITTRCYQEVLEGGKLISTDLSNHVFFLPRYDTGDMVVMEDKPCPCGRGFPLIGEVTGRSNDLVSDPEGNTVHFMFFNYLFREDGRISSFQVLYDRHKLIINLHCHETGNDWSDYLKRTTSSLKFDQVAFVENLSFILSASGKHRFVVRVDDVDAVLAGTERKH</sequence>
<gene>
    <name evidence="1" type="ORF">SAMN05216404_10919</name>
</gene>
<keyword evidence="1" id="KW-0436">Ligase</keyword>
<dbReference type="Proteomes" id="UP000183898">
    <property type="component" value="Unassembled WGS sequence"/>
</dbReference>
<evidence type="ECO:0000313" key="2">
    <source>
        <dbReference type="Proteomes" id="UP000183898"/>
    </source>
</evidence>
<dbReference type="InterPro" id="IPR042099">
    <property type="entry name" value="ANL_N_sf"/>
</dbReference>
<dbReference type="GO" id="GO:0016874">
    <property type="term" value="F:ligase activity"/>
    <property type="evidence" value="ECO:0007669"/>
    <property type="project" value="UniProtKB-KW"/>
</dbReference>
<dbReference type="Gene3D" id="3.40.50.12780">
    <property type="entry name" value="N-terminal domain of ligase-like"/>
    <property type="match status" value="1"/>
</dbReference>
<name>A0A1H8KR95_9PROT</name>